<proteinExistence type="predicted"/>
<feature type="region of interest" description="Disordered" evidence="2">
    <location>
        <begin position="1"/>
        <end position="26"/>
    </location>
</feature>
<evidence type="ECO:0000313" key="4">
    <source>
        <dbReference type="Proteomes" id="UP000050525"/>
    </source>
</evidence>
<name>A0A151MRM7_ALLMI</name>
<dbReference type="SUPFAM" id="SSF48340">
    <property type="entry name" value="Interferon-induced guanylate-binding protein 1 (GBP1), C-terminal domain"/>
    <property type="match status" value="1"/>
</dbReference>
<feature type="coiled-coil region" evidence="1">
    <location>
        <begin position="46"/>
        <end position="84"/>
    </location>
</feature>
<comment type="caution">
    <text evidence="3">The sequence shown here is derived from an EMBL/GenBank/DDBJ whole genome shotgun (WGS) entry which is preliminary data.</text>
</comment>
<feature type="compositionally biased region" description="Basic and acidic residues" evidence="2">
    <location>
        <begin position="101"/>
        <end position="111"/>
    </location>
</feature>
<accession>A0A151MRM7</accession>
<dbReference type="GO" id="GO:0003924">
    <property type="term" value="F:GTPase activity"/>
    <property type="evidence" value="ECO:0007669"/>
    <property type="project" value="InterPro"/>
</dbReference>
<dbReference type="Proteomes" id="UP000050525">
    <property type="component" value="Unassembled WGS sequence"/>
</dbReference>
<dbReference type="AlphaFoldDB" id="A0A151MRM7"/>
<reference evidence="3 4" key="1">
    <citation type="journal article" date="2012" name="Genome Biol.">
        <title>Sequencing three crocodilian genomes to illuminate the evolution of archosaurs and amniotes.</title>
        <authorList>
            <person name="St John J.A."/>
            <person name="Braun E.L."/>
            <person name="Isberg S.R."/>
            <person name="Miles L.G."/>
            <person name="Chong A.Y."/>
            <person name="Gongora J."/>
            <person name="Dalzell P."/>
            <person name="Moran C."/>
            <person name="Bed'hom B."/>
            <person name="Abzhanov A."/>
            <person name="Burgess S.C."/>
            <person name="Cooksey A.M."/>
            <person name="Castoe T.A."/>
            <person name="Crawford N.G."/>
            <person name="Densmore L.D."/>
            <person name="Drew J.C."/>
            <person name="Edwards S.V."/>
            <person name="Faircloth B.C."/>
            <person name="Fujita M.K."/>
            <person name="Greenwold M.J."/>
            <person name="Hoffmann F.G."/>
            <person name="Howard J.M."/>
            <person name="Iguchi T."/>
            <person name="Janes D.E."/>
            <person name="Khan S.Y."/>
            <person name="Kohno S."/>
            <person name="de Koning A.J."/>
            <person name="Lance S.L."/>
            <person name="McCarthy F.M."/>
            <person name="McCormack J.E."/>
            <person name="Merchant M.E."/>
            <person name="Peterson D.G."/>
            <person name="Pollock D.D."/>
            <person name="Pourmand N."/>
            <person name="Raney B.J."/>
            <person name="Roessler K.A."/>
            <person name="Sanford J.R."/>
            <person name="Sawyer R.H."/>
            <person name="Schmidt C.J."/>
            <person name="Triplett E.W."/>
            <person name="Tuberville T.D."/>
            <person name="Venegas-Anaya M."/>
            <person name="Howard J.T."/>
            <person name="Jarvis E.D."/>
            <person name="Guillette L.J.Jr."/>
            <person name="Glenn T.C."/>
            <person name="Green R.E."/>
            <person name="Ray D.A."/>
        </authorList>
    </citation>
    <scope>NUCLEOTIDE SEQUENCE [LARGE SCALE GENOMIC DNA]</scope>
    <source>
        <strain evidence="3">KSC_2009_1</strain>
    </source>
</reference>
<evidence type="ECO:0000256" key="1">
    <source>
        <dbReference type="SAM" id="Coils"/>
    </source>
</evidence>
<dbReference type="GO" id="GO:0005525">
    <property type="term" value="F:GTP binding"/>
    <property type="evidence" value="ECO:0007669"/>
    <property type="project" value="InterPro"/>
</dbReference>
<gene>
    <name evidence="3" type="ORF">Y1Q_0011156</name>
</gene>
<evidence type="ECO:0000256" key="2">
    <source>
        <dbReference type="SAM" id="MobiDB-lite"/>
    </source>
</evidence>
<organism evidence="3 4">
    <name type="scientific">Alligator mississippiensis</name>
    <name type="common">American alligator</name>
    <dbReference type="NCBI Taxonomy" id="8496"/>
    <lineage>
        <taxon>Eukaryota</taxon>
        <taxon>Metazoa</taxon>
        <taxon>Chordata</taxon>
        <taxon>Craniata</taxon>
        <taxon>Vertebrata</taxon>
        <taxon>Euteleostomi</taxon>
        <taxon>Archelosauria</taxon>
        <taxon>Archosauria</taxon>
        <taxon>Crocodylia</taxon>
        <taxon>Alligatoridae</taxon>
        <taxon>Alligatorinae</taxon>
        <taxon>Alligator</taxon>
    </lineage>
</organism>
<keyword evidence="4" id="KW-1185">Reference proteome</keyword>
<keyword evidence="1" id="KW-0175">Coiled coil</keyword>
<feature type="region of interest" description="Disordered" evidence="2">
    <location>
        <begin position="89"/>
        <end position="154"/>
    </location>
</feature>
<dbReference type="InterPro" id="IPR036543">
    <property type="entry name" value="Guanylate-bd_C_sf"/>
</dbReference>
<sequence length="154" mass="17548">MPRARGWMGHDARGGKFNNAPPTPLPAQCGLPEAAVQEQELVRQDQAKLKDQRRSHEEHVRQLEEMLQLEQKVLLEELDQIEAQTLWVQGQEGGRTMPRHAMPEPRAERGLTRVFPQEELLRERFQEESSGTEGELHQLQEESPAMSRPGSATP</sequence>
<dbReference type="EMBL" id="AKHW03005250">
    <property type="protein sequence ID" value="KYO27195.1"/>
    <property type="molecule type" value="Genomic_DNA"/>
</dbReference>
<evidence type="ECO:0000313" key="3">
    <source>
        <dbReference type="EMBL" id="KYO27195.1"/>
    </source>
</evidence>
<protein>
    <submittedName>
        <fullName evidence="3">Uncharacterized protein</fullName>
    </submittedName>
</protein>